<evidence type="ECO:0000256" key="12">
    <source>
        <dbReference type="RuleBase" id="RU000508"/>
    </source>
</evidence>
<evidence type="ECO:0000313" key="15">
    <source>
        <dbReference type="EMBL" id="CAD8335461.1"/>
    </source>
</evidence>
<dbReference type="Gene3D" id="3.40.190.80">
    <property type="match status" value="1"/>
</dbReference>
<dbReference type="CDD" id="cd00354">
    <property type="entry name" value="FBPase"/>
    <property type="match status" value="1"/>
</dbReference>
<dbReference type="HAMAP" id="MF_01855">
    <property type="entry name" value="FBPase_class1"/>
    <property type="match status" value="1"/>
</dbReference>
<dbReference type="GO" id="GO:0046872">
    <property type="term" value="F:metal ion binding"/>
    <property type="evidence" value="ECO:0007669"/>
    <property type="project" value="UniProtKB-KW"/>
</dbReference>
<reference evidence="15" key="1">
    <citation type="submission" date="2021-01" db="EMBL/GenBank/DDBJ databases">
        <authorList>
            <person name="Corre E."/>
            <person name="Pelletier E."/>
            <person name="Niang G."/>
            <person name="Scheremetjew M."/>
            <person name="Finn R."/>
            <person name="Kale V."/>
            <person name="Holt S."/>
            <person name="Cochrane G."/>
            <person name="Meng A."/>
            <person name="Brown T."/>
            <person name="Cohen L."/>
        </authorList>
    </citation>
    <scope>NUCLEOTIDE SEQUENCE</scope>
    <source>
        <strain evidence="15">CCMP3328</strain>
    </source>
</reference>
<dbReference type="InterPro" id="IPR000146">
    <property type="entry name" value="FBPase_class-1"/>
</dbReference>
<protein>
    <recommendedName>
        <fullName evidence="11">Fructose-1,6-bisphosphatase, cytosolic</fullName>
        <ecNumber evidence="5">3.1.3.11</ecNumber>
    </recommendedName>
</protein>
<evidence type="ECO:0000256" key="10">
    <source>
        <dbReference type="ARBA" id="ARBA00023277"/>
    </source>
</evidence>
<keyword evidence="6" id="KW-0963">Cytoplasm</keyword>
<dbReference type="PANTHER" id="PTHR11556:SF41">
    <property type="entry name" value="FRUCTOSE-1,6-BISPHOSPHATASE, CYTOSOLIC"/>
    <property type="match status" value="1"/>
</dbReference>
<dbReference type="GO" id="GO:0006002">
    <property type="term" value="P:fructose 6-phosphate metabolic process"/>
    <property type="evidence" value="ECO:0007669"/>
    <property type="project" value="TreeGrafter"/>
</dbReference>
<dbReference type="PROSITE" id="PS00124">
    <property type="entry name" value="FBPASE"/>
    <property type="match status" value="1"/>
</dbReference>
<evidence type="ECO:0000256" key="11">
    <source>
        <dbReference type="ARBA" id="ARBA00040159"/>
    </source>
</evidence>
<dbReference type="EC" id="3.1.3.11" evidence="5"/>
<evidence type="ECO:0000256" key="5">
    <source>
        <dbReference type="ARBA" id="ARBA00013093"/>
    </source>
</evidence>
<dbReference type="InterPro" id="IPR033391">
    <property type="entry name" value="FBPase_N"/>
</dbReference>
<evidence type="ECO:0000256" key="7">
    <source>
        <dbReference type="ARBA" id="ARBA00022723"/>
    </source>
</evidence>
<dbReference type="PANTHER" id="PTHR11556">
    <property type="entry name" value="FRUCTOSE-1,6-BISPHOSPHATASE-RELATED"/>
    <property type="match status" value="1"/>
</dbReference>
<dbReference type="InterPro" id="IPR044015">
    <property type="entry name" value="FBPase_C_dom"/>
</dbReference>
<dbReference type="PIRSF" id="PIRSF000904">
    <property type="entry name" value="FBPtase_SBPase"/>
    <property type="match status" value="1"/>
</dbReference>
<dbReference type="FunFam" id="3.40.190.80:FF:000001">
    <property type="entry name" value="Fructose-1,6-bisphosphatase class 1"/>
    <property type="match status" value="1"/>
</dbReference>
<comment type="catalytic activity">
    <reaction evidence="1">
        <text>beta-D-fructose 1,6-bisphosphate + H2O = beta-D-fructose 6-phosphate + phosphate</text>
        <dbReference type="Rhea" id="RHEA:11064"/>
        <dbReference type="ChEBI" id="CHEBI:15377"/>
        <dbReference type="ChEBI" id="CHEBI:32966"/>
        <dbReference type="ChEBI" id="CHEBI:43474"/>
        <dbReference type="ChEBI" id="CHEBI:57634"/>
        <dbReference type="EC" id="3.1.3.11"/>
    </reaction>
</comment>
<keyword evidence="10 12" id="KW-0119">Carbohydrate metabolism</keyword>
<evidence type="ECO:0000256" key="4">
    <source>
        <dbReference type="ARBA" id="ARBA00010941"/>
    </source>
</evidence>
<evidence type="ECO:0000256" key="6">
    <source>
        <dbReference type="ARBA" id="ARBA00022490"/>
    </source>
</evidence>
<dbReference type="Gene3D" id="3.30.540.10">
    <property type="entry name" value="Fructose-1,6-Bisphosphatase, subunit A, domain 1"/>
    <property type="match status" value="1"/>
</dbReference>
<comment type="cofactor">
    <cofactor evidence="2">
        <name>Mg(2+)</name>
        <dbReference type="ChEBI" id="CHEBI:18420"/>
    </cofactor>
</comment>
<dbReference type="GO" id="GO:0030388">
    <property type="term" value="P:fructose 1,6-bisphosphate metabolic process"/>
    <property type="evidence" value="ECO:0007669"/>
    <property type="project" value="TreeGrafter"/>
</dbReference>
<organism evidence="15">
    <name type="scientific">Craspedostauros australis</name>
    <dbReference type="NCBI Taxonomy" id="1486917"/>
    <lineage>
        <taxon>Eukaryota</taxon>
        <taxon>Sar</taxon>
        <taxon>Stramenopiles</taxon>
        <taxon>Ochrophyta</taxon>
        <taxon>Bacillariophyta</taxon>
        <taxon>Bacillariophyceae</taxon>
        <taxon>Bacillariophycidae</taxon>
        <taxon>Naviculales</taxon>
        <taxon>Naviculaceae</taxon>
        <taxon>Craspedostauros</taxon>
    </lineage>
</organism>
<evidence type="ECO:0000259" key="13">
    <source>
        <dbReference type="Pfam" id="PF00316"/>
    </source>
</evidence>
<evidence type="ECO:0000256" key="3">
    <source>
        <dbReference type="ARBA" id="ARBA00004496"/>
    </source>
</evidence>
<gene>
    <name evidence="15" type="ORF">CAUS1442_LOCUS7566</name>
</gene>
<dbReference type="PRINTS" id="PR00115">
    <property type="entry name" value="F16BPHPHTASE"/>
</dbReference>
<evidence type="ECO:0000256" key="8">
    <source>
        <dbReference type="ARBA" id="ARBA00022801"/>
    </source>
</evidence>
<comment type="similarity">
    <text evidence="4 12">Belongs to the FBPase class 1 family.</text>
</comment>
<evidence type="ECO:0000256" key="2">
    <source>
        <dbReference type="ARBA" id="ARBA00001946"/>
    </source>
</evidence>
<dbReference type="InterPro" id="IPR020548">
    <property type="entry name" value="Fructose_bisphosphatase_AS"/>
</dbReference>
<dbReference type="EMBL" id="HBEF01012027">
    <property type="protein sequence ID" value="CAD8335461.1"/>
    <property type="molecule type" value="Transcribed_RNA"/>
</dbReference>
<dbReference type="Pfam" id="PF18913">
    <property type="entry name" value="FBPase_C"/>
    <property type="match status" value="1"/>
</dbReference>
<feature type="domain" description="Fructose-1-6-bisphosphatase class I N-terminal" evidence="13">
    <location>
        <begin position="11"/>
        <end position="194"/>
    </location>
</feature>
<keyword evidence="8 12" id="KW-0378">Hydrolase</keyword>
<dbReference type="GO" id="GO:0005986">
    <property type="term" value="P:sucrose biosynthetic process"/>
    <property type="evidence" value="ECO:0007669"/>
    <property type="project" value="TreeGrafter"/>
</dbReference>
<evidence type="ECO:0000256" key="1">
    <source>
        <dbReference type="ARBA" id="ARBA00001273"/>
    </source>
</evidence>
<comment type="subcellular location">
    <subcellularLocation>
        <location evidence="3">Cytoplasm</location>
    </subcellularLocation>
</comment>
<sequence>MSDKFDSDAKTLNRFVMASVHDHDLVILMNAIATSCKLITSAVQRAGVAKLYGLAGEVNSTGDDQKKLDVLSNDMMINALVNSGVCSVLVSEENEEPIIVPPGKQGKFCVAFDPLDGSSNIDCNVSVGTIFCVYEKKPGSDGTVDDLLRSGADCICAGYVTYSSAVEMVFTFKGGDVHGFCLDSTIGEFVHTREKMVFPQDGGKTIYSANEGNSTHWDEPIQEAIKVFKDGQKPYSARYVGSMVADIHRTILYGGIYMYPADKKSPKGKLRLLYEGIPMAMIIEQAGGIASTGMFDGKIQNVIDLLPDEIHAKCPIIMGGKRDVQIVFDQYKKAGFDVPTL</sequence>
<dbReference type="GO" id="GO:0006000">
    <property type="term" value="P:fructose metabolic process"/>
    <property type="evidence" value="ECO:0007669"/>
    <property type="project" value="TreeGrafter"/>
</dbReference>
<accession>A0A7R9WVU4</accession>
<dbReference type="Pfam" id="PF00316">
    <property type="entry name" value="FBPase"/>
    <property type="match status" value="1"/>
</dbReference>
<dbReference type="FunFam" id="3.30.540.10:FF:000019">
    <property type="entry name" value="Fructose-1,6-bisphosphatase, chloroplastic"/>
    <property type="match status" value="1"/>
</dbReference>
<dbReference type="SUPFAM" id="SSF56655">
    <property type="entry name" value="Carbohydrate phosphatase"/>
    <property type="match status" value="1"/>
</dbReference>
<dbReference type="GO" id="GO:0005829">
    <property type="term" value="C:cytosol"/>
    <property type="evidence" value="ECO:0007669"/>
    <property type="project" value="TreeGrafter"/>
</dbReference>
<dbReference type="GO" id="GO:0042132">
    <property type="term" value="F:fructose 1,6-bisphosphate 1-phosphatase activity"/>
    <property type="evidence" value="ECO:0007669"/>
    <property type="project" value="UniProtKB-EC"/>
</dbReference>
<dbReference type="PIRSF" id="PIRSF500210">
    <property type="entry name" value="FBPtase"/>
    <property type="match status" value="1"/>
</dbReference>
<dbReference type="AlphaFoldDB" id="A0A7R9WVU4"/>
<keyword evidence="9" id="KW-0460">Magnesium</keyword>
<name>A0A7R9WVU4_9STRA</name>
<evidence type="ECO:0000256" key="9">
    <source>
        <dbReference type="ARBA" id="ARBA00022842"/>
    </source>
</evidence>
<keyword evidence="7" id="KW-0479">Metal-binding</keyword>
<feature type="domain" description="Fructose-1-6-bisphosphatase class 1 C-terminal" evidence="14">
    <location>
        <begin position="204"/>
        <end position="328"/>
    </location>
</feature>
<dbReference type="GO" id="GO:0006094">
    <property type="term" value="P:gluconeogenesis"/>
    <property type="evidence" value="ECO:0007669"/>
    <property type="project" value="TreeGrafter"/>
</dbReference>
<proteinExistence type="inferred from homology"/>
<evidence type="ECO:0000259" key="14">
    <source>
        <dbReference type="Pfam" id="PF18913"/>
    </source>
</evidence>
<dbReference type="InterPro" id="IPR028343">
    <property type="entry name" value="FBPtase"/>
</dbReference>